<sequence>MKTKTRPLVGGSLMAATVIILLCSLIRLCNYLLMDDSQSYTRLTMHELYERADAGEEIDTLFLGSSHCYRAYDPVLYEELTGKTAYNLGSSAQNYDTSYYLLREAASLYDLQTVYLDMHYKFLFMDPEDRDLVQANIISDYMRPSLNKLSFLLTTTEAKNYTNRFFPFRRNWQELGNVAYVKENLAKKQTGSYREYEPVTVESDRYAGRGFVWSDARLDAGAITWWDNFGKVAEDLELDTAYPVSYIERIVNFCEEKGIRLVFVTAPSLDQYLEAIGPYDPAHTFVQELADRYGAEYLDFNLAKREYLDLTADEYIDVDHLNGAGAEKLTRLLAEADGKPIDEYFNACYDDKYE</sequence>
<name>A0A923LDR3_9FIRM</name>
<dbReference type="Proteomes" id="UP000649345">
    <property type="component" value="Unassembled WGS sequence"/>
</dbReference>
<dbReference type="Gene3D" id="3.40.50.1110">
    <property type="entry name" value="SGNH hydrolase"/>
    <property type="match status" value="1"/>
</dbReference>
<dbReference type="AlphaFoldDB" id="A0A923LDR3"/>
<dbReference type="SUPFAM" id="SSF52266">
    <property type="entry name" value="SGNH hydrolase"/>
    <property type="match status" value="1"/>
</dbReference>
<dbReference type="RefSeq" id="WP_186872380.1">
    <property type="nucleotide sequence ID" value="NZ_JACOOR010000006.1"/>
</dbReference>
<evidence type="ECO:0000313" key="3">
    <source>
        <dbReference type="Proteomes" id="UP000649345"/>
    </source>
</evidence>
<keyword evidence="1" id="KW-1133">Transmembrane helix</keyword>
<keyword evidence="1" id="KW-0472">Membrane</keyword>
<keyword evidence="3" id="KW-1185">Reference proteome</keyword>
<feature type="transmembrane region" description="Helical" evidence="1">
    <location>
        <begin position="12"/>
        <end position="33"/>
    </location>
</feature>
<comment type="caution">
    <text evidence="2">The sequence shown here is derived from an EMBL/GenBank/DDBJ whole genome shotgun (WGS) entry which is preliminary data.</text>
</comment>
<organism evidence="2 3">
    <name type="scientific">Anaerosacchariphilus hominis</name>
    <dbReference type="NCBI Taxonomy" id="2763017"/>
    <lineage>
        <taxon>Bacteria</taxon>
        <taxon>Bacillati</taxon>
        <taxon>Bacillota</taxon>
        <taxon>Clostridia</taxon>
        <taxon>Lachnospirales</taxon>
        <taxon>Lachnospiraceae</taxon>
        <taxon>Anaerosacchariphilus</taxon>
    </lineage>
</organism>
<dbReference type="EMBL" id="JACOOR010000006">
    <property type="protein sequence ID" value="MBC5660387.1"/>
    <property type="molecule type" value="Genomic_DNA"/>
</dbReference>
<proteinExistence type="predicted"/>
<reference evidence="2" key="1">
    <citation type="submission" date="2020-08" db="EMBL/GenBank/DDBJ databases">
        <title>Genome public.</title>
        <authorList>
            <person name="Liu C."/>
            <person name="Sun Q."/>
        </authorList>
    </citation>
    <scope>NUCLEOTIDE SEQUENCE</scope>
    <source>
        <strain evidence="2">NSJ-68</strain>
    </source>
</reference>
<evidence type="ECO:0000256" key="1">
    <source>
        <dbReference type="SAM" id="Phobius"/>
    </source>
</evidence>
<accession>A0A923LDR3</accession>
<evidence type="ECO:0000313" key="2">
    <source>
        <dbReference type="EMBL" id="MBC5660387.1"/>
    </source>
</evidence>
<keyword evidence="1" id="KW-0812">Transmembrane</keyword>
<protein>
    <recommendedName>
        <fullName evidence="4">SGNH/GDSL hydrolase family protein</fullName>
    </recommendedName>
</protein>
<evidence type="ECO:0008006" key="4">
    <source>
        <dbReference type="Google" id="ProtNLM"/>
    </source>
</evidence>
<dbReference type="InterPro" id="IPR036514">
    <property type="entry name" value="SGNH_hydro_sf"/>
</dbReference>
<gene>
    <name evidence="2" type="ORF">H8S44_11460</name>
</gene>